<dbReference type="RefSeq" id="WP_166150904.1">
    <property type="nucleotide sequence ID" value="NZ_JAAOIW010000005.1"/>
</dbReference>
<proteinExistence type="predicted"/>
<dbReference type="InterPro" id="IPR024978">
    <property type="entry name" value="Homeodomain_phBC6A51-type"/>
</dbReference>
<accession>A0ABX0J6Z1</accession>
<dbReference type="Gene3D" id="1.10.10.60">
    <property type="entry name" value="Homeodomain-like"/>
    <property type="match status" value="1"/>
</dbReference>
<dbReference type="InterPro" id="IPR009057">
    <property type="entry name" value="Homeodomain-like_sf"/>
</dbReference>
<name>A0ABX0J6Z1_9BACL</name>
<reference evidence="2" key="1">
    <citation type="submission" date="2020-03" db="EMBL/GenBank/DDBJ databases">
        <title>Draft sequencing of Paenibacilllus sp. S3N08.</title>
        <authorList>
            <person name="Kim D.-U."/>
        </authorList>
    </citation>
    <scope>NUCLEOTIDE SEQUENCE</scope>
    <source>
        <strain evidence="2">S3N08</strain>
    </source>
</reference>
<evidence type="ECO:0000259" key="1">
    <source>
        <dbReference type="Pfam" id="PF13022"/>
    </source>
</evidence>
<evidence type="ECO:0000313" key="2">
    <source>
        <dbReference type="EMBL" id="NHN31141.1"/>
    </source>
</evidence>
<keyword evidence="3" id="KW-1185">Reference proteome</keyword>
<dbReference type="SUPFAM" id="SSF46689">
    <property type="entry name" value="Homeodomain-like"/>
    <property type="match status" value="1"/>
</dbReference>
<sequence>MSNGTNAKKKALEAKLDGRQIRAALLCVQREFVPEEDGRKSYEEIAAEIGVTRQSLYEWRTQKAPFIEYVNLLADDFLSAERAFVYRQLMKTISGAQPSIKGIDLFFKRHGLITERQIVETKEAGSSGSNADIANELAEIDELLADDSE</sequence>
<dbReference type="EMBL" id="JAAOIW010000005">
    <property type="protein sequence ID" value="NHN31141.1"/>
    <property type="molecule type" value="Genomic_DNA"/>
</dbReference>
<dbReference type="Proteomes" id="UP001165962">
    <property type="component" value="Unassembled WGS sequence"/>
</dbReference>
<organism evidence="2 3">
    <name type="scientific">Paenibacillus agricola</name>
    <dbReference type="NCBI Taxonomy" id="2716264"/>
    <lineage>
        <taxon>Bacteria</taxon>
        <taxon>Bacillati</taxon>
        <taxon>Bacillota</taxon>
        <taxon>Bacilli</taxon>
        <taxon>Bacillales</taxon>
        <taxon>Paenibacillaceae</taxon>
        <taxon>Paenibacillus</taxon>
    </lineage>
</organism>
<evidence type="ECO:0000313" key="3">
    <source>
        <dbReference type="Proteomes" id="UP001165962"/>
    </source>
</evidence>
<protein>
    <recommendedName>
        <fullName evidence="1">Homeodomain phBC6A51-type domain-containing protein</fullName>
    </recommendedName>
</protein>
<dbReference type="Pfam" id="PF13022">
    <property type="entry name" value="HTH_Tnp_1_2"/>
    <property type="match status" value="1"/>
</dbReference>
<gene>
    <name evidence="2" type="ORF">G9U52_14980</name>
</gene>
<comment type="caution">
    <text evidence="2">The sequence shown here is derived from an EMBL/GenBank/DDBJ whole genome shotgun (WGS) entry which is preliminary data.</text>
</comment>
<feature type="domain" description="Homeodomain phBC6A51-type" evidence="1">
    <location>
        <begin position="13"/>
        <end position="136"/>
    </location>
</feature>